<sequence>MTVYQVKGDTLRYQAVHLTPMDIMDQISDDADEMTYLRFPMRITPIKDIWVNFKTSFYKESPKADDLPDVMIWLGGVLCMTPKAKSLLEESLTPCGEFLPITIDNSPYYFFHCTTYGKEDPELTLNEYSDGTLIGLKHLVFLESDIASKTVFLSERSRSSIIYCTNSFKTLCETHDLKGLIFDEKLLNPFIE</sequence>
<evidence type="ECO:0008006" key="3">
    <source>
        <dbReference type="Google" id="ProtNLM"/>
    </source>
</evidence>
<dbReference type="EMBL" id="JAEDAH010000090">
    <property type="protein sequence ID" value="MCA6064706.1"/>
    <property type="molecule type" value="Genomic_DNA"/>
</dbReference>
<proteinExistence type="predicted"/>
<name>A0ABS7ZSG0_9GAMM</name>
<comment type="caution">
    <text evidence="1">The sequence shown here is derived from an EMBL/GenBank/DDBJ whole genome shotgun (WGS) entry which is preliminary data.</text>
</comment>
<protein>
    <recommendedName>
        <fullName evidence="3">Immunity protein 43 domain-containing protein</fullName>
    </recommendedName>
</protein>
<organism evidence="1 2">
    <name type="scientific">Thalassolituus marinus</name>
    <dbReference type="NCBI Taxonomy" id="671053"/>
    <lineage>
        <taxon>Bacteria</taxon>
        <taxon>Pseudomonadati</taxon>
        <taxon>Pseudomonadota</taxon>
        <taxon>Gammaproteobacteria</taxon>
        <taxon>Oceanospirillales</taxon>
        <taxon>Oceanospirillaceae</taxon>
        <taxon>Thalassolituus</taxon>
    </lineage>
</organism>
<accession>A0ABS7ZSG0</accession>
<keyword evidence="2" id="KW-1185">Reference proteome</keyword>
<evidence type="ECO:0000313" key="1">
    <source>
        <dbReference type="EMBL" id="MCA6064706.1"/>
    </source>
</evidence>
<gene>
    <name evidence="1" type="ORF">I9W95_13915</name>
</gene>
<evidence type="ECO:0000313" key="2">
    <source>
        <dbReference type="Proteomes" id="UP000714380"/>
    </source>
</evidence>
<dbReference type="RefSeq" id="WP_225675941.1">
    <property type="nucleotide sequence ID" value="NZ_JAEDAH010000090.1"/>
</dbReference>
<reference evidence="1 2" key="1">
    <citation type="submission" date="2020-12" db="EMBL/GenBank/DDBJ databases">
        <title>Novel Thalassolituus-related marine hydrocarbonoclastic bacteria mediated algae-derived hydrocarbons mineralization in twilight zone of the northern South China Sea.</title>
        <authorList>
            <person name="Dong C."/>
        </authorList>
    </citation>
    <scope>NUCLEOTIDE SEQUENCE [LARGE SCALE GENOMIC DNA]</scope>
    <source>
        <strain evidence="1 2">IMCC1826</strain>
    </source>
</reference>
<dbReference type="Proteomes" id="UP000714380">
    <property type="component" value="Unassembled WGS sequence"/>
</dbReference>